<gene>
    <name evidence="2" type="ORF">PU648_57795</name>
</gene>
<evidence type="ECO:0000313" key="3">
    <source>
        <dbReference type="Proteomes" id="UP001257627"/>
    </source>
</evidence>
<dbReference type="EMBL" id="JARAKF010000005">
    <property type="protein sequence ID" value="MDU9001705.1"/>
    <property type="molecule type" value="Genomic_DNA"/>
</dbReference>
<dbReference type="RefSeq" id="WP_316738635.1">
    <property type="nucleotide sequence ID" value="NZ_JARAKF010000005.1"/>
</dbReference>
<evidence type="ECO:0000313" key="2">
    <source>
        <dbReference type="EMBL" id="MDU9001705.1"/>
    </source>
</evidence>
<proteinExistence type="predicted"/>
<evidence type="ECO:0000256" key="1">
    <source>
        <dbReference type="SAM" id="MobiDB-lite"/>
    </source>
</evidence>
<dbReference type="Proteomes" id="UP001257627">
    <property type="component" value="Unassembled WGS sequence"/>
</dbReference>
<accession>A0ABU3V6T2</accession>
<organism evidence="2 3">
    <name type="scientific">Streptomyces mirabilis</name>
    <dbReference type="NCBI Taxonomy" id="68239"/>
    <lineage>
        <taxon>Bacteria</taxon>
        <taxon>Bacillati</taxon>
        <taxon>Actinomycetota</taxon>
        <taxon>Actinomycetes</taxon>
        <taxon>Kitasatosporales</taxon>
        <taxon>Streptomycetaceae</taxon>
        <taxon>Streptomyces</taxon>
    </lineage>
</organism>
<reference evidence="2 3" key="1">
    <citation type="submission" date="2023-02" db="EMBL/GenBank/DDBJ databases">
        <authorList>
            <person name="Maleckis M."/>
        </authorList>
    </citation>
    <scope>NUCLEOTIDE SEQUENCE [LARGE SCALE GENOMIC DNA]</scope>
    <source>
        <strain evidence="2 3">P8-A2</strain>
        <plasmid evidence="2">unnamed3</plasmid>
    </source>
</reference>
<evidence type="ECO:0008006" key="4">
    <source>
        <dbReference type="Google" id="ProtNLM"/>
    </source>
</evidence>
<feature type="region of interest" description="Disordered" evidence="1">
    <location>
        <begin position="60"/>
        <end position="82"/>
    </location>
</feature>
<keyword evidence="3" id="KW-1185">Reference proteome</keyword>
<comment type="caution">
    <text evidence="2">The sequence shown here is derived from an EMBL/GenBank/DDBJ whole genome shotgun (WGS) entry which is preliminary data.</text>
</comment>
<keyword evidence="2" id="KW-0614">Plasmid</keyword>
<geneLocation type="plasmid" evidence="2">
    <name>unnamed3</name>
</geneLocation>
<sequence length="82" mass="8742">MPAGTTVRSYAGSTADVSVWCSTLFGLTGETAAKKIPLTTGWLTMTMTLRWTEDGWKLADFQQTDGPKPTDAGAKFGTAPQL</sequence>
<name>A0ABU3V6T2_9ACTN</name>
<protein>
    <recommendedName>
        <fullName evidence="4">SnoaL-like domain-containing protein</fullName>
    </recommendedName>
</protein>